<dbReference type="PANTHER" id="PTHR43712:SF2">
    <property type="entry name" value="O-METHYLTRANSFERASE CICE"/>
    <property type="match status" value="1"/>
</dbReference>
<dbReference type="InterPro" id="IPR016461">
    <property type="entry name" value="COMT-like"/>
</dbReference>
<dbReference type="InterPro" id="IPR012967">
    <property type="entry name" value="COMT_dimerisation"/>
</dbReference>
<reference evidence="7" key="2">
    <citation type="submission" date="2020-09" db="EMBL/GenBank/DDBJ databases">
        <authorList>
            <person name="Sun Q."/>
            <person name="Ohkuma M."/>
        </authorList>
    </citation>
    <scope>NUCLEOTIDE SEQUENCE</scope>
    <source>
        <strain evidence="7">JCM 4988</strain>
    </source>
</reference>
<evidence type="ECO:0000313" key="7">
    <source>
        <dbReference type="EMBL" id="GGZ24262.1"/>
    </source>
</evidence>
<dbReference type="SUPFAM" id="SSF46785">
    <property type="entry name" value="Winged helix' DNA-binding domain"/>
    <property type="match status" value="1"/>
</dbReference>
<feature type="domain" description="O-methyltransferase dimerisation" evidence="6">
    <location>
        <begin position="26"/>
        <end position="95"/>
    </location>
</feature>
<name>A0A918PXE5_9ACTN</name>
<dbReference type="InterPro" id="IPR036390">
    <property type="entry name" value="WH_DNA-bd_sf"/>
</dbReference>
<evidence type="ECO:0000256" key="2">
    <source>
        <dbReference type="ARBA" id="ARBA00022679"/>
    </source>
</evidence>
<evidence type="ECO:0000256" key="3">
    <source>
        <dbReference type="ARBA" id="ARBA00022691"/>
    </source>
</evidence>
<protein>
    <submittedName>
        <fullName evidence="7">O-methyltransferase</fullName>
    </submittedName>
</protein>
<evidence type="ECO:0000259" key="6">
    <source>
        <dbReference type="Pfam" id="PF08100"/>
    </source>
</evidence>
<dbReference type="SUPFAM" id="SSF53335">
    <property type="entry name" value="S-adenosyl-L-methionine-dependent methyltransferases"/>
    <property type="match status" value="1"/>
</dbReference>
<dbReference type="Proteomes" id="UP000630936">
    <property type="component" value="Unassembled WGS sequence"/>
</dbReference>
<evidence type="ECO:0000259" key="5">
    <source>
        <dbReference type="Pfam" id="PF00891"/>
    </source>
</evidence>
<gene>
    <name evidence="7" type="ORF">GCM10010387_17000</name>
</gene>
<dbReference type="EMBL" id="BMWG01000003">
    <property type="protein sequence ID" value="GGZ24262.1"/>
    <property type="molecule type" value="Genomic_DNA"/>
</dbReference>
<comment type="caution">
    <text evidence="7">The sequence shown here is derived from an EMBL/GenBank/DDBJ whole genome shotgun (WGS) entry which is preliminary data.</text>
</comment>
<dbReference type="PIRSF" id="PIRSF005739">
    <property type="entry name" value="O-mtase"/>
    <property type="match status" value="1"/>
</dbReference>
<dbReference type="InterPro" id="IPR001077">
    <property type="entry name" value="COMT_C"/>
</dbReference>
<dbReference type="GO" id="GO:0008171">
    <property type="term" value="F:O-methyltransferase activity"/>
    <property type="evidence" value="ECO:0007669"/>
    <property type="project" value="InterPro"/>
</dbReference>
<feature type="active site" description="Proton acceptor" evidence="4">
    <location>
        <position position="256"/>
    </location>
</feature>
<dbReference type="InterPro" id="IPR036388">
    <property type="entry name" value="WH-like_DNA-bd_sf"/>
</dbReference>
<dbReference type="Gene3D" id="3.40.50.150">
    <property type="entry name" value="Vaccinia Virus protein VP39"/>
    <property type="match status" value="1"/>
</dbReference>
<dbReference type="AlphaFoldDB" id="A0A918PXE5"/>
<evidence type="ECO:0000256" key="4">
    <source>
        <dbReference type="PIRSR" id="PIRSR005739-1"/>
    </source>
</evidence>
<dbReference type="Pfam" id="PF00891">
    <property type="entry name" value="Methyltransf_2"/>
    <property type="match status" value="1"/>
</dbReference>
<evidence type="ECO:0000256" key="1">
    <source>
        <dbReference type="ARBA" id="ARBA00022603"/>
    </source>
</evidence>
<dbReference type="Gene3D" id="1.10.10.10">
    <property type="entry name" value="Winged helix-like DNA-binding domain superfamily/Winged helix DNA-binding domain"/>
    <property type="match status" value="1"/>
</dbReference>
<keyword evidence="8" id="KW-1185">Reference proteome</keyword>
<dbReference type="GO" id="GO:0032259">
    <property type="term" value="P:methylation"/>
    <property type="evidence" value="ECO:0007669"/>
    <property type="project" value="UniProtKB-KW"/>
</dbReference>
<dbReference type="PANTHER" id="PTHR43712">
    <property type="entry name" value="PUTATIVE (AFU_ORTHOLOGUE AFUA_4G14580)-RELATED"/>
    <property type="match status" value="1"/>
</dbReference>
<reference evidence="7" key="1">
    <citation type="journal article" date="2014" name="Int. J. Syst. Evol. Microbiol.">
        <title>Complete genome sequence of Corynebacterium casei LMG S-19264T (=DSM 44701T), isolated from a smear-ripened cheese.</title>
        <authorList>
            <consortium name="US DOE Joint Genome Institute (JGI-PGF)"/>
            <person name="Walter F."/>
            <person name="Albersmeier A."/>
            <person name="Kalinowski J."/>
            <person name="Ruckert C."/>
        </authorList>
    </citation>
    <scope>NUCLEOTIDE SEQUENCE</scope>
    <source>
        <strain evidence="7">JCM 4988</strain>
    </source>
</reference>
<dbReference type="CDD" id="cd02440">
    <property type="entry name" value="AdoMet_MTases"/>
    <property type="match status" value="1"/>
</dbReference>
<sequence length="346" mass="36564">MAQDGQDGQDGRRAVVGARLLDEAIGYAVSAALRAVAACGVADRLAHGPRTAGELAAATGLDEGSLYRVLRLLATREVFTEDPEGRFALTEAGGMLRGDVPGSLRDAVLMLTDRTFWEPAGRLDHCLRTGGSAFTDVFGRSFFDHFAQDAATAAVFHDGMAAMSSAEDRPIADAYGFPETGPGAVVDIGGGQGGFLAAALRCGKGLTGTLYDRGHVLAGHGLGAHTDLTGRWSTEEGDFFEEVPSGDFLVLKRILHDWSDEECVRVLSNCRRALAPGGRVLVVDAVLVSDGRPHQGKTLDLLMMASLTGRERTREEFRELFAGAGLRLTRVVPTPAVLSVVEAVAA</sequence>
<dbReference type="RefSeq" id="WP_190122310.1">
    <property type="nucleotide sequence ID" value="NZ_BMWG01000003.1"/>
</dbReference>
<evidence type="ECO:0000313" key="8">
    <source>
        <dbReference type="Proteomes" id="UP000630936"/>
    </source>
</evidence>
<dbReference type="InterPro" id="IPR029063">
    <property type="entry name" value="SAM-dependent_MTases_sf"/>
</dbReference>
<proteinExistence type="predicted"/>
<organism evidence="7 8">
    <name type="scientific">Streptomyces inusitatus</name>
    <dbReference type="NCBI Taxonomy" id="68221"/>
    <lineage>
        <taxon>Bacteria</taxon>
        <taxon>Bacillati</taxon>
        <taxon>Actinomycetota</taxon>
        <taxon>Actinomycetes</taxon>
        <taxon>Kitasatosporales</taxon>
        <taxon>Streptomycetaceae</taxon>
        <taxon>Streptomyces</taxon>
    </lineage>
</organism>
<dbReference type="PROSITE" id="PS51683">
    <property type="entry name" value="SAM_OMT_II"/>
    <property type="match status" value="1"/>
</dbReference>
<feature type="domain" description="O-methyltransferase C-terminal" evidence="5">
    <location>
        <begin position="124"/>
        <end position="326"/>
    </location>
</feature>
<accession>A0A918PXE5</accession>
<dbReference type="GO" id="GO:0046983">
    <property type="term" value="F:protein dimerization activity"/>
    <property type="evidence" value="ECO:0007669"/>
    <property type="project" value="InterPro"/>
</dbReference>
<keyword evidence="3" id="KW-0949">S-adenosyl-L-methionine</keyword>
<keyword evidence="2" id="KW-0808">Transferase</keyword>
<keyword evidence="1" id="KW-0489">Methyltransferase</keyword>
<dbReference type="Pfam" id="PF08100">
    <property type="entry name" value="Dimerisation"/>
    <property type="match status" value="1"/>
</dbReference>